<accession>A0A7J9KN79</accession>
<comment type="caution">
    <text evidence="2">The sequence shown here is derived from an EMBL/GenBank/DDBJ whole genome shotgun (WGS) entry which is preliminary data.</text>
</comment>
<keyword evidence="1" id="KW-0472">Membrane</keyword>
<dbReference type="Proteomes" id="UP000593576">
    <property type="component" value="Unassembled WGS sequence"/>
</dbReference>
<dbReference type="EMBL" id="JABFAF010000001">
    <property type="protein sequence ID" value="MBA0847917.1"/>
    <property type="molecule type" value="Genomic_DNA"/>
</dbReference>
<evidence type="ECO:0000313" key="2">
    <source>
        <dbReference type="EMBL" id="MBA0847917.1"/>
    </source>
</evidence>
<proteinExistence type="predicted"/>
<keyword evidence="3" id="KW-1185">Reference proteome</keyword>
<sequence length="84" mass="9772">MMKRKKSFNWRWKRLVKRLVCELFSGSISYFQCCAFSSNVINFGKCLASNKGCFNLRFGKGEIFISFLFFNCSIILGRFLATNT</sequence>
<feature type="transmembrane region" description="Helical" evidence="1">
    <location>
        <begin position="63"/>
        <end position="81"/>
    </location>
</feature>
<dbReference type="AlphaFoldDB" id="A0A7J9KN79"/>
<evidence type="ECO:0000256" key="1">
    <source>
        <dbReference type="SAM" id="Phobius"/>
    </source>
</evidence>
<keyword evidence="1" id="KW-0812">Transmembrane</keyword>
<keyword evidence="1" id="KW-1133">Transmembrane helix</keyword>
<organism evidence="2 3">
    <name type="scientific">Gossypium schwendimanii</name>
    <name type="common">Cotton</name>
    <dbReference type="NCBI Taxonomy" id="34291"/>
    <lineage>
        <taxon>Eukaryota</taxon>
        <taxon>Viridiplantae</taxon>
        <taxon>Streptophyta</taxon>
        <taxon>Embryophyta</taxon>
        <taxon>Tracheophyta</taxon>
        <taxon>Spermatophyta</taxon>
        <taxon>Magnoliopsida</taxon>
        <taxon>eudicotyledons</taxon>
        <taxon>Gunneridae</taxon>
        <taxon>Pentapetalae</taxon>
        <taxon>rosids</taxon>
        <taxon>malvids</taxon>
        <taxon>Malvales</taxon>
        <taxon>Malvaceae</taxon>
        <taxon>Malvoideae</taxon>
        <taxon>Gossypium</taxon>
    </lineage>
</organism>
<evidence type="ECO:0000313" key="3">
    <source>
        <dbReference type="Proteomes" id="UP000593576"/>
    </source>
</evidence>
<reference evidence="2 3" key="1">
    <citation type="journal article" date="2019" name="Genome Biol. Evol.">
        <title>Insights into the evolution of the New World diploid cottons (Gossypium, subgenus Houzingenia) based on genome sequencing.</title>
        <authorList>
            <person name="Grover C.E."/>
            <person name="Arick M.A. 2nd"/>
            <person name="Thrash A."/>
            <person name="Conover J.L."/>
            <person name="Sanders W.S."/>
            <person name="Peterson D.G."/>
            <person name="Frelichowski J.E."/>
            <person name="Scheffler J.A."/>
            <person name="Scheffler B.E."/>
            <person name="Wendel J.F."/>
        </authorList>
    </citation>
    <scope>NUCLEOTIDE SEQUENCE [LARGE SCALE GENOMIC DNA]</scope>
    <source>
        <strain evidence="2">1</strain>
        <tissue evidence="2">Leaf</tissue>
    </source>
</reference>
<name>A0A7J9KN79_GOSSC</name>
<protein>
    <submittedName>
        <fullName evidence="2">Uncharacterized protein</fullName>
    </submittedName>
</protein>
<gene>
    <name evidence="2" type="ORF">Goshw_025603</name>
</gene>
<feature type="transmembrane region" description="Helical" evidence="1">
    <location>
        <begin position="20"/>
        <end position="43"/>
    </location>
</feature>